<feature type="compositionally biased region" description="Basic and acidic residues" evidence="3">
    <location>
        <begin position="1"/>
        <end position="26"/>
    </location>
</feature>
<sequence>MSDFKKESNHHDHDHGHDHHHEHNHDEEVEFITVIDEFGKEQRYNILFTFDSDDFGKSYVLVYPEDSADDDKIELQAFSYIEQEGSVGQGELSPIETDEEWDMVEEVLNTFLSEDELN</sequence>
<evidence type="ECO:0000256" key="2">
    <source>
        <dbReference type="HAMAP-Rule" id="MF_01448"/>
    </source>
</evidence>
<evidence type="ECO:0000256" key="1">
    <source>
        <dbReference type="ARBA" id="ARBA00008439"/>
    </source>
</evidence>
<dbReference type="NCBIfam" id="NF010215">
    <property type="entry name" value="PRK13678.1-2"/>
    <property type="match status" value="1"/>
</dbReference>
<comment type="caution">
    <text evidence="4">The sequence shown here is derived from an EMBL/GenBank/DDBJ whole genome shotgun (WGS) entry which is preliminary data.</text>
</comment>
<comment type="similarity">
    <text evidence="1 2">Belongs to the UPF0473 family.</text>
</comment>
<organism evidence="4 5">
    <name type="scientific">Bavariicoccus seileri</name>
    <dbReference type="NCBI Taxonomy" id="549685"/>
    <lineage>
        <taxon>Bacteria</taxon>
        <taxon>Bacillati</taxon>
        <taxon>Bacillota</taxon>
        <taxon>Bacilli</taxon>
        <taxon>Lactobacillales</taxon>
        <taxon>Enterococcaceae</taxon>
        <taxon>Bavariicoccus</taxon>
    </lineage>
</organism>
<evidence type="ECO:0000256" key="3">
    <source>
        <dbReference type="SAM" id="MobiDB-lite"/>
    </source>
</evidence>
<dbReference type="EMBL" id="DQHO01000022">
    <property type="protein sequence ID" value="HCS93748.1"/>
    <property type="molecule type" value="Genomic_DNA"/>
</dbReference>
<evidence type="ECO:0000313" key="5">
    <source>
        <dbReference type="Proteomes" id="UP000262195"/>
    </source>
</evidence>
<gene>
    <name evidence="4" type="ORF">DIW15_03435</name>
</gene>
<dbReference type="HAMAP" id="MF_01448">
    <property type="entry name" value="UPF0473"/>
    <property type="match status" value="1"/>
</dbReference>
<dbReference type="InterPro" id="IPR009711">
    <property type="entry name" value="UPF0473"/>
</dbReference>
<reference evidence="4 5" key="1">
    <citation type="journal article" date="2018" name="Nat. Biotechnol.">
        <title>A standardized bacterial taxonomy based on genome phylogeny substantially revises the tree of life.</title>
        <authorList>
            <person name="Parks D.H."/>
            <person name="Chuvochina M."/>
            <person name="Waite D.W."/>
            <person name="Rinke C."/>
            <person name="Skarshewski A."/>
            <person name="Chaumeil P.A."/>
            <person name="Hugenholtz P."/>
        </authorList>
    </citation>
    <scope>NUCLEOTIDE SEQUENCE [LARGE SCALE GENOMIC DNA]</scope>
    <source>
        <strain evidence="4">UBA11306</strain>
    </source>
</reference>
<dbReference type="NCBIfam" id="NF010217">
    <property type="entry name" value="PRK13678.1-4"/>
    <property type="match status" value="1"/>
</dbReference>
<accession>A0A3D4S581</accession>
<dbReference type="Proteomes" id="UP000262195">
    <property type="component" value="Unassembled WGS sequence"/>
</dbReference>
<name>A0A3D4S581_9ENTE</name>
<protein>
    <recommendedName>
        <fullName evidence="2">UPF0473 protein DIW15_03435</fullName>
    </recommendedName>
</protein>
<proteinExistence type="inferred from homology"/>
<dbReference type="PANTHER" id="PTHR40066:SF1">
    <property type="entry name" value="UPF0473 PROTEIN CBO2561_CLC_2432"/>
    <property type="match status" value="1"/>
</dbReference>
<dbReference type="Pfam" id="PF06949">
    <property type="entry name" value="DUF1292"/>
    <property type="match status" value="1"/>
</dbReference>
<dbReference type="STRING" id="1121105.GCA_000421665_01425"/>
<dbReference type="AlphaFoldDB" id="A0A3D4S581"/>
<evidence type="ECO:0000313" key="4">
    <source>
        <dbReference type="EMBL" id="HCS93748.1"/>
    </source>
</evidence>
<dbReference type="PANTHER" id="PTHR40066">
    <property type="entry name" value="UPF0473 PROTEIN CBO2561/CLC_2432"/>
    <property type="match status" value="1"/>
</dbReference>
<feature type="region of interest" description="Disordered" evidence="3">
    <location>
        <begin position="1"/>
        <end position="27"/>
    </location>
</feature>